<dbReference type="AlphaFoldDB" id="A0A6J4V0I7"/>
<feature type="region of interest" description="Disordered" evidence="1">
    <location>
        <begin position="1"/>
        <end position="62"/>
    </location>
</feature>
<evidence type="ECO:0000313" key="2">
    <source>
        <dbReference type="EMBL" id="CAA9563824.1"/>
    </source>
</evidence>
<proteinExistence type="predicted"/>
<protein>
    <submittedName>
        <fullName evidence="2">Uncharacterized protein</fullName>
    </submittedName>
</protein>
<organism evidence="2">
    <name type="scientific">uncultured Thermomicrobiales bacterium</name>
    <dbReference type="NCBI Taxonomy" id="1645740"/>
    <lineage>
        <taxon>Bacteria</taxon>
        <taxon>Pseudomonadati</taxon>
        <taxon>Thermomicrobiota</taxon>
        <taxon>Thermomicrobia</taxon>
        <taxon>Thermomicrobiales</taxon>
        <taxon>environmental samples</taxon>
    </lineage>
</organism>
<feature type="non-terminal residue" evidence="2">
    <location>
        <position position="62"/>
    </location>
</feature>
<feature type="compositionally biased region" description="Gly residues" evidence="1">
    <location>
        <begin position="16"/>
        <end position="25"/>
    </location>
</feature>
<sequence length="62" mass="6449">VQEQRRTGRSTAAYPGRGGRGGHACGRGEFVRPGAGDGPSPAGGRLRLRPDQDRGGVAGHRR</sequence>
<accession>A0A6J4V0I7</accession>
<name>A0A6J4V0I7_9BACT</name>
<reference evidence="2" key="1">
    <citation type="submission" date="2020-02" db="EMBL/GenBank/DDBJ databases">
        <authorList>
            <person name="Meier V. D."/>
        </authorList>
    </citation>
    <scope>NUCLEOTIDE SEQUENCE</scope>
    <source>
        <strain evidence="2">AVDCRST_MAG59</strain>
    </source>
</reference>
<evidence type="ECO:0000256" key="1">
    <source>
        <dbReference type="SAM" id="MobiDB-lite"/>
    </source>
</evidence>
<gene>
    <name evidence="2" type="ORF">AVDCRST_MAG59-2826</name>
</gene>
<feature type="non-terminal residue" evidence="2">
    <location>
        <position position="1"/>
    </location>
</feature>
<dbReference type="EMBL" id="CADCWF010000188">
    <property type="protein sequence ID" value="CAA9563824.1"/>
    <property type="molecule type" value="Genomic_DNA"/>
</dbReference>